<sequence>MKRIREIDALRGFALFGIIMTHMFQGYLASLVPPQYNGFNMFFPVDELSRFMVRNFFVGKFYAIFSMLFGLSFYLILDGKKDASSRKFAWRLVLLFVIGYVHHIHYRGDFLTVYAVFGIILILFRKIPTKIIFVAGLFLALNGPAVLQKGSALFFQKTEAAPQNTGGKTKLELANSYFDLVLEGEYKKLLISNSTAGFINKYNYLKSSGRMWIVPGLFLLGLWVGRRKWHERLEHIPLKRLILVSFSIGMPLVWINFHFSRSNYSEFVQFLGGISKDASNIFMPLFYIGLLLLAYKSNFIGKFIKYLIPVGKMGLTTYVFQSVFGLFVFYGYGLGLLLKLSGTVALGLGLLFFIMQMLFAQWWFSKFKYGPLEWLWRCGTDRTWLSNKLSESDRVSLKFPVS</sequence>
<dbReference type="Pfam" id="PF04235">
    <property type="entry name" value="DUF418"/>
    <property type="match status" value="1"/>
</dbReference>
<feature type="transmembrane region" description="Helical" evidence="1">
    <location>
        <begin position="241"/>
        <end position="259"/>
    </location>
</feature>
<name>A0ABS9RIX1_9FLAO</name>
<feature type="transmembrane region" description="Helical" evidence="1">
    <location>
        <begin position="344"/>
        <end position="364"/>
    </location>
</feature>
<feature type="domain" description="DUF418" evidence="2">
    <location>
        <begin position="225"/>
        <end position="381"/>
    </location>
</feature>
<dbReference type="EMBL" id="JAKVQD010000003">
    <property type="protein sequence ID" value="MCH4552898.1"/>
    <property type="molecule type" value="Genomic_DNA"/>
</dbReference>
<dbReference type="PANTHER" id="PTHR30590">
    <property type="entry name" value="INNER MEMBRANE PROTEIN"/>
    <property type="match status" value="1"/>
</dbReference>
<keyword evidence="1" id="KW-0472">Membrane</keyword>
<dbReference type="RefSeq" id="WP_240573285.1">
    <property type="nucleotide sequence ID" value="NZ_CP136709.1"/>
</dbReference>
<keyword evidence="4" id="KW-1185">Reference proteome</keyword>
<accession>A0ABS9RIX1</accession>
<feature type="transmembrane region" description="Helical" evidence="1">
    <location>
        <begin position="110"/>
        <end position="124"/>
    </location>
</feature>
<dbReference type="InterPro" id="IPR052529">
    <property type="entry name" value="Bact_Transport_Assoc"/>
</dbReference>
<dbReference type="InterPro" id="IPR007349">
    <property type="entry name" value="DUF418"/>
</dbReference>
<feature type="transmembrane region" description="Helical" evidence="1">
    <location>
        <begin position="12"/>
        <end position="32"/>
    </location>
</feature>
<gene>
    <name evidence="3" type="ORF">MKW35_09715</name>
</gene>
<keyword evidence="1" id="KW-0812">Transmembrane</keyword>
<evidence type="ECO:0000313" key="4">
    <source>
        <dbReference type="Proteomes" id="UP001156141"/>
    </source>
</evidence>
<feature type="transmembrane region" description="Helical" evidence="1">
    <location>
        <begin position="279"/>
        <end position="295"/>
    </location>
</feature>
<protein>
    <submittedName>
        <fullName evidence="3">DUF418 domain-containing protein</fullName>
    </submittedName>
</protein>
<feature type="transmembrane region" description="Helical" evidence="1">
    <location>
        <begin position="315"/>
        <end position="338"/>
    </location>
</feature>
<keyword evidence="1" id="KW-1133">Transmembrane helix</keyword>
<evidence type="ECO:0000259" key="2">
    <source>
        <dbReference type="Pfam" id="PF04235"/>
    </source>
</evidence>
<feature type="transmembrane region" description="Helical" evidence="1">
    <location>
        <begin position="131"/>
        <end position="147"/>
    </location>
</feature>
<feature type="transmembrane region" description="Helical" evidence="1">
    <location>
        <begin position="88"/>
        <end position="104"/>
    </location>
</feature>
<evidence type="ECO:0000256" key="1">
    <source>
        <dbReference type="SAM" id="Phobius"/>
    </source>
</evidence>
<dbReference type="Proteomes" id="UP001156141">
    <property type="component" value="Unassembled WGS sequence"/>
</dbReference>
<proteinExistence type="predicted"/>
<feature type="transmembrane region" description="Helical" evidence="1">
    <location>
        <begin position="52"/>
        <end position="76"/>
    </location>
</feature>
<comment type="caution">
    <text evidence="3">The sequence shown here is derived from an EMBL/GenBank/DDBJ whole genome shotgun (WGS) entry which is preliminary data.</text>
</comment>
<reference evidence="3" key="1">
    <citation type="submission" date="2022-02" db="EMBL/GenBank/DDBJ databases">
        <title>Aestuariibaculum sp., a marine bacterium isolated from sediment in Guangxi.</title>
        <authorList>
            <person name="Ying J."/>
        </authorList>
    </citation>
    <scope>NUCLEOTIDE SEQUENCE</scope>
    <source>
        <strain evidence="3">L182</strain>
    </source>
</reference>
<organism evidence="3 4">
    <name type="scientific">Aestuariibaculum lutulentum</name>
    <dbReference type="NCBI Taxonomy" id="2920935"/>
    <lineage>
        <taxon>Bacteria</taxon>
        <taxon>Pseudomonadati</taxon>
        <taxon>Bacteroidota</taxon>
        <taxon>Flavobacteriia</taxon>
        <taxon>Flavobacteriales</taxon>
        <taxon>Flavobacteriaceae</taxon>
    </lineage>
</organism>
<dbReference type="PANTHER" id="PTHR30590:SF2">
    <property type="entry name" value="INNER MEMBRANE PROTEIN"/>
    <property type="match status" value="1"/>
</dbReference>
<evidence type="ECO:0000313" key="3">
    <source>
        <dbReference type="EMBL" id="MCH4552898.1"/>
    </source>
</evidence>
<feature type="transmembrane region" description="Helical" evidence="1">
    <location>
        <begin position="211"/>
        <end position="229"/>
    </location>
</feature>